<dbReference type="GO" id="GO:0004930">
    <property type="term" value="F:G protein-coupled receptor activity"/>
    <property type="evidence" value="ECO:0007669"/>
    <property type="project" value="UniProtKB-KW"/>
</dbReference>
<feature type="transmembrane region" description="Helical" evidence="11">
    <location>
        <begin position="179"/>
        <end position="200"/>
    </location>
</feature>
<evidence type="ECO:0000256" key="9">
    <source>
        <dbReference type="ARBA" id="ARBA00023224"/>
    </source>
</evidence>
<feature type="transmembrane region" description="Helical" evidence="11">
    <location>
        <begin position="212"/>
        <end position="229"/>
    </location>
</feature>
<keyword evidence="5 11" id="KW-1133">Transmembrane helix</keyword>
<dbReference type="GO" id="GO:0004984">
    <property type="term" value="F:olfactory receptor activity"/>
    <property type="evidence" value="ECO:0007669"/>
    <property type="project" value="InterPro"/>
</dbReference>
<evidence type="ECO:0000256" key="8">
    <source>
        <dbReference type="ARBA" id="ARBA00023170"/>
    </source>
</evidence>
<dbReference type="PROSITE" id="PS50262">
    <property type="entry name" value="G_PROTEIN_RECEP_F1_2"/>
    <property type="match status" value="2"/>
</dbReference>
<evidence type="ECO:0000256" key="11">
    <source>
        <dbReference type="SAM" id="Phobius"/>
    </source>
</evidence>
<evidence type="ECO:0000256" key="7">
    <source>
        <dbReference type="ARBA" id="ARBA00023136"/>
    </source>
</evidence>
<evidence type="ECO:0000256" key="3">
    <source>
        <dbReference type="ARBA" id="ARBA00022692"/>
    </source>
</evidence>
<accession>A0A8J6G1X1</accession>
<keyword evidence="4" id="KW-0552">Olfaction</keyword>
<feature type="transmembrane region" description="Helical" evidence="11">
    <location>
        <begin position="291"/>
        <end position="313"/>
    </location>
</feature>
<dbReference type="InterPro" id="IPR017452">
    <property type="entry name" value="GPCR_Rhodpsn_7TM"/>
</dbReference>
<name>A0A8J6G1X1_MICOH</name>
<reference evidence="13" key="1">
    <citation type="submission" date="2020-03" db="EMBL/GenBank/DDBJ databases">
        <title>Studies in the Genomics of Life Span.</title>
        <authorList>
            <person name="Glass D."/>
        </authorList>
    </citation>
    <scope>NUCLEOTIDE SEQUENCE</scope>
    <source>
        <strain evidence="13">LTLLF</strain>
        <tissue evidence="13">Muscle</tissue>
    </source>
</reference>
<comment type="similarity">
    <text evidence="10">Belongs to the G-protein coupled receptor 1 family.</text>
</comment>
<dbReference type="InterPro" id="IPR000725">
    <property type="entry name" value="Olfact_rcpt"/>
</dbReference>
<organism evidence="13 14">
    <name type="scientific">Microtus ochrogaster</name>
    <name type="common">Prairie vole</name>
    <dbReference type="NCBI Taxonomy" id="79684"/>
    <lineage>
        <taxon>Eukaryota</taxon>
        <taxon>Metazoa</taxon>
        <taxon>Chordata</taxon>
        <taxon>Craniata</taxon>
        <taxon>Vertebrata</taxon>
        <taxon>Euteleostomi</taxon>
        <taxon>Mammalia</taxon>
        <taxon>Eutheria</taxon>
        <taxon>Euarchontoglires</taxon>
        <taxon>Glires</taxon>
        <taxon>Rodentia</taxon>
        <taxon>Myomorpha</taxon>
        <taxon>Muroidea</taxon>
        <taxon>Cricetidae</taxon>
        <taxon>Arvicolinae</taxon>
        <taxon>Microtus</taxon>
    </lineage>
</organism>
<keyword evidence="8 10" id="KW-0675">Receptor</keyword>
<dbReference type="SUPFAM" id="SSF81321">
    <property type="entry name" value="Family A G protein-coupled receptor-like"/>
    <property type="match status" value="2"/>
</dbReference>
<feature type="transmembrane region" description="Helical" evidence="11">
    <location>
        <begin position="250"/>
        <end position="271"/>
    </location>
</feature>
<proteinExistence type="inferred from homology"/>
<feature type="transmembrane region" description="Helical" evidence="11">
    <location>
        <begin position="147"/>
        <end position="167"/>
    </location>
</feature>
<keyword evidence="9 10" id="KW-0807">Transducer</keyword>
<dbReference type="AlphaFoldDB" id="A0A8J6G1X1"/>
<evidence type="ECO:0000256" key="4">
    <source>
        <dbReference type="ARBA" id="ARBA00022725"/>
    </source>
</evidence>
<dbReference type="InterPro" id="IPR050427">
    <property type="entry name" value="Olfactory_Receptors"/>
</dbReference>
<dbReference type="PANTHER" id="PTHR48002">
    <property type="entry name" value="OLFACTORY RECEPTOR"/>
    <property type="match status" value="1"/>
</dbReference>
<comment type="caution">
    <text evidence="13">The sequence shown here is derived from an EMBL/GenBank/DDBJ whole genome shotgun (WGS) entry which is preliminary data.</text>
</comment>
<feature type="transmembrane region" description="Helical" evidence="11">
    <location>
        <begin position="40"/>
        <end position="62"/>
    </location>
</feature>
<feature type="transmembrane region" description="Helical" evidence="11">
    <location>
        <begin position="83"/>
        <end position="106"/>
    </location>
</feature>
<protein>
    <submittedName>
        <fullName evidence="13">Olfactory receptor 4P4</fullName>
    </submittedName>
</protein>
<dbReference type="InterPro" id="IPR000276">
    <property type="entry name" value="GPCR_Rhodpsn"/>
</dbReference>
<dbReference type="EMBL" id="JAATJU010025729">
    <property type="protein sequence ID" value="KAH0502790.1"/>
    <property type="molecule type" value="Genomic_DNA"/>
</dbReference>
<dbReference type="CDD" id="cd15939">
    <property type="entry name" value="7tmA_OR4A-like"/>
    <property type="match status" value="2"/>
</dbReference>
<dbReference type="FunFam" id="1.20.1070.10:FF:000007">
    <property type="entry name" value="Olfactory receptor"/>
    <property type="match status" value="2"/>
</dbReference>
<feature type="transmembrane region" description="Helical" evidence="11">
    <location>
        <begin position="333"/>
        <end position="357"/>
    </location>
</feature>
<feature type="transmembrane region" description="Helical" evidence="11">
    <location>
        <begin position="460"/>
        <end position="478"/>
    </location>
</feature>
<evidence type="ECO:0000313" key="14">
    <source>
        <dbReference type="Proteomes" id="UP000710432"/>
    </source>
</evidence>
<evidence type="ECO:0000256" key="6">
    <source>
        <dbReference type="ARBA" id="ARBA00023040"/>
    </source>
</evidence>
<evidence type="ECO:0000259" key="12">
    <source>
        <dbReference type="PROSITE" id="PS50262"/>
    </source>
</evidence>
<dbReference type="PRINTS" id="PR00245">
    <property type="entry name" value="OLFACTORYR"/>
</dbReference>
<keyword evidence="7 11" id="KW-0472">Membrane</keyword>
<comment type="subcellular location">
    <subcellularLocation>
        <location evidence="1">Membrane</location>
        <topology evidence="1">Multi-pass membrane protein</topology>
    </subcellularLocation>
</comment>
<feature type="transmembrane region" description="Helical" evidence="11">
    <location>
        <begin position="429"/>
        <end position="448"/>
    </location>
</feature>
<feature type="transmembrane region" description="Helical" evidence="11">
    <location>
        <begin position="394"/>
        <end position="417"/>
    </location>
</feature>
<dbReference type="GO" id="GO:0005886">
    <property type="term" value="C:plasma membrane"/>
    <property type="evidence" value="ECO:0007669"/>
    <property type="project" value="UniProtKB-ARBA"/>
</dbReference>
<keyword evidence="2" id="KW-0716">Sensory transduction</keyword>
<dbReference type="PRINTS" id="PR00237">
    <property type="entry name" value="GPCRRHODOPSN"/>
</dbReference>
<evidence type="ECO:0000256" key="2">
    <source>
        <dbReference type="ARBA" id="ARBA00022606"/>
    </source>
</evidence>
<feature type="domain" description="G-protein coupled receptors family 1 profile" evidence="12">
    <location>
        <begin position="1"/>
        <end position="229"/>
    </location>
</feature>
<evidence type="ECO:0000256" key="1">
    <source>
        <dbReference type="ARBA" id="ARBA00004141"/>
    </source>
</evidence>
<evidence type="ECO:0000313" key="13">
    <source>
        <dbReference type="EMBL" id="KAH0502790.1"/>
    </source>
</evidence>
<dbReference type="Gene3D" id="1.20.1070.10">
    <property type="entry name" value="Rhodopsin 7-helix transmembrane proteins"/>
    <property type="match status" value="2"/>
</dbReference>
<keyword evidence="6 10" id="KW-0297">G-protein coupled receptor</keyword>
<gene>
    <name evidence="13" type="ORF">LTLLF_190935</name>
</gene>
<dbReference type="Pfam" id="PF13853">
    <property type="entry name" value="7tm_4"/>
    <property type="match status" value="2"/>
</dbReference>
<dbReference type="PROSITE" id="PS00237">
    <property type="entry name" value="G_PROTEIN_RECEP_F1_1"/>
    <property type="match status" value="1"/>
</dbReference>
<feature type="domain" description="G-protein coupled receptors family 1 profile" evidence="12">
    <location>
        <begin position="224"/>
        <end position="476"/>
    </location>
</feature>
<keyword evidence="3 10" id="KW-0812">Transmembrane</keyword>
<dbReference type="Proteomes" id="UP000710432">
    <property type="component" value="Unassembled WGS sequence"/>
</dbReference>
<evidence type="ECO:0000256" key="10">
    <source>
        <dbReference type="RuleBase" id="RU000688"/>
    </source>
</evidence>
<sequence length="503" mass="57807">MYYFLSHLSSIDICYTSCVTPKLIGDMLVRRKTISYESCMLQVFAMHFFGMIEILILTTMAFDRCVAICRPLHYMVIMSRPRCHILMWVSWVGGAVHSFSQVFMLICLPFCGPNELDNYYCGIFPLLKVACTDTYITGVLVVANSGIVGLIIFVILFGSYVVILFTLRNHSAEGRRKALSTCGSHITVVILFFGPSIFAYLRPPTTFPEDKIFALFYTIIAPMFNPLIYTLRNTEMKKAMKKLTEQPMYFFLNSLSLSDLCYTSTVTPKLLTDLLAEEKIISYNNCMTQLFVLHFLGAIEIFILTAMAFDRYVAICRPLHYTTIMSRQRCNEILAVCFTGGFLHSASQSLLITFLSFCDYNEIDHYFCDVYPLLKLACSDTYRIDLFVIVDSGLIALVTFVILMISYILILHTIRVYPAESRSKALSTCSYHVTIVVLFFVPVLFVYIRPNITLPEDKDFALFYTIIAPMFNPLIYTLRNTEMKNAMKKIWYHRIPLQWKHIP</sequence>
<evidence type="ECO:0000256" key="5">
    <source>
        <dbReference type="ARBA" id="ARBA00022989"/>
    </source>
</evidence>